<evidence type="ECO:0000256" key="1">
    <source>
        <dbReference type="SAM" id="SignalP"/>
    </source>
</evidence>
<feature type="chain" id="PRO_5032444411" evidence="1">
    <location>
        <begin position="20"/>
        <end position="164"/>
    </location>
</feature>
<accession>A0A840EN95</accession>
<dbReference type="EMBL" id="JACIFO010000003">
    <property type="protein sequence ID" value="MBB4118575.1"/>
    <property type="molecule type" value="Genomic_DNA"/>
</dbReference>
<comment type="caution">
    <text evidence="2">The sequence shown here is derived from an EMBL/GenBank/DDBJ whole genome shotgun (WGS) entry which is preliminary data.</text>
</comment>
<protein>
    <submittedName>
        <fullName evidence="2">Uncharacterized protein</fullName>
    </submittedName>
</protein>
<name>A0A840EN95_9FLAO</name>
<dbReference type="Proteomes" id="UP000553034">
    <property type="component" value="Unassembled WGS sequence"/>
</dbReference>
<evidence type="ECO:0000313" key="3">
    <source>
        <dbReference type="Proteomes" id="UP000553034"/>
    </source>
</evidence>
<sequence length="164" mass="19959">MKKYSLVIVLQFLLLPVFSQNTYQELKEKYFDKDTLYVYYDGGKNQETRLIGLKNRKYAGDYDYWKKVYLDEYLHQSRYYIVFVKNRYLNPSLKVPDVKLIDTTWINNNQDKIIYPNLFERFKVWELYQLLTPRVVYLIEEENFFGAKVYAREVFVSSNYSPPE</sequence>
<feature type="signal peptide" evidence="1">
    <location>
        <begin position="1"/>
        <end position="19"/>
    </location>
</feature>
<dbReference type="RefSeq" id="WP_183476782.1">
    <property type="nucleotide sequence ID" value="NZ_JACIFO010000003.1"/>
</dbReference>
<evidence type="ECO:0000313" key="2">
    <source>
        <dbReference type="EMBL" id="MBB4118575.1"/>
    </source>
</evidence>
<gene>
    <name evidence="2" type="ORF">GGR32_000855</name>
</gene>
<reference evidence="2 3" key="1">
    <citation type="submission" date="2020-08" db="EMBL/GenBank/DDBJ databases">
        <title>Genomic Encyclopedia of Type Strains, Phase IV (KMG-IV): sequencing the most valuable type-strain genomes for metagenomic binning, comparative biology and taxonomic classification.</title>
        <authorList>
            <person name="Goeker M."/>
        </authorList>
    </citation>
    <scope>NUCLEOTIDE SEQUENCE [LARGE SCALE GENOMIC DNA]</scope>
    <source>
        <strain evidence="2 3">DSM 29568</strain>
    </source>
</reference>
<organism evidence="2 3">
    <name type="scientific">Mesonia hippocampi</name>
    <dbReference type="NCBI Taxonomy" id="1628250"/>
    <lineage>
        <taxon>Bacteria</taxon>
        <taxon>Pseudomonadati</taxon>
        <taxon>Bacteroidota</taxon>
        <taxon>Flavobacteriia</taxon>
        <taxon>Flavobacteriales</taxon>
        <taxon>Flavobacteriaceae</taxon>
        <taxon>Mesonia</taxon>
    </lineage>
</organism>
<keyword evidence="3" id="KW-1185">Reference proteome</keyword>
<proteinExistence type="predicted"/>
<dbReference type="AlphaFoldDB" id="A0A840EN95"/>
<keyword evidence="1" id="KW-0732">Signal</keyword>